<comment type="similarity">
    <text evidence="1 5">Belongs to the OSBP family.</text>
</comment>
<name>A0A177B2S8_9BILA</name>
<gene>
    <name evidence="8" type="ORF">A3Q56_03694</name>
</gene>
<proteinExistence type="inferred from homology"/>
<dbReference type="GO" id="GO:0016020">
    <property type="term" value="C:membrane"/>
    <property type="evidence" value="ECO:0007669"/>
    <property type="project" value="TreeGrafter"/>
</dbReference>
<dbReference type="PROSITE" id="PS01013">
    <property type="entry name" value="OSBP"/>
    <property type="match status" value="1"/>
</dbReference>
<dbReference type="OrthoDB" id="10053431at2759"/>
<dbReference type="GO" id="GO:0006869">
    <property type="term" value="P:lipid transport"/>
    <property type="evidence" value="ECO:0007669"/>
    <property type="project" value="UniProtKB-KW"/>
</dbReference>
<dbReference type="Proteomes" id="UP000078046">
    <property type="component" value="Unassembled WGS sequence"/>
</dbReference>
<dbReference type="Gene3D" id="2.40.160.120">
    <property type="match status" value="1"/>
</dbReference>
<evidence type="ECO:0000256" key="2">
    <source>
        <dbReference type="ARBA" id="ARBA00022448"/>
    </source>
</evidence>
<keyword evidence="3 6" id="KW-0445">Lipid transport</keyword>
<dbReference type="Gene3D" id="2.30.29.30">
    <property type="entry name" value="Pleckstrin-homology domain (PH domain)/Phosphotyrosine-binding domain (PTB)"/>
    <property type="match status" value="1"/>
</dbReference>
<evidence type="ECO:0000256" key="5">
    <source>
        <dbReference type="RuleBase" id="RU003844"/>
    </source>
</evidence>
<accession>A0A177B2S8</accession>
<evidence type="ECO:0000313" key="9">
    <source>
        <dbReference type="Proteomes" id="UP000078046"/>
    </source>
</evidence>
<feature type="non-terminal residue" evidence="8">
    <location>
        <position position="857"/>
    </location>
</feature>
<evidence type="ECO:0000259" key="7">
    <source>
        <dbReference type="PROSITE" id="PS50003"/>
    </source>
</evidence>
<keyword evidence="2 6" id="KW-0813">Transport</keyword>
<dbReference type="Pfam" id="PF00169">
    <property type="entry name" value="PH"/>
    <property type="match status" value="1"/>
</dbReference>
<dbReference type="SMART" id="SM00233">
    <property type="entry name" value="PH"/>
    <property type="match status" value="1"/>
</dbReference>
<dbReference type="Gene3D" id="6.10.140.1150">
    <property type="match status" value="1"/>
</dbReference>
<dbReference type="GO" id="GO:0005829">
    <property type="term" value="C:cytosol"/>
    <property type="evidence" value="ECO:0007669"/>
    <property type="project" value="TreeGrafter"/>
</dbReference>
<dbReference type="SUPFAM" id="SSF50729">
    <property type="entry name" value="PH domain-like"/>
    <property type="match status" value="1"/>
</dbReference>
<dbReference type="SUPFAM" id="SSF144000">
    <property type="entry name" value="Oxysterol-binding protein-like"/>
    <property type="match status" value="1"/>
</dbReference>
<feature type="domain" description="PH" evidence="7">
    <location>
        <begin position="129"/>
        <end position="246"/>
    </location>
</feature>
<evidence type="ECO:0000256" key="1">
    <source>
        <dbReference type="ARBA" id="ARBA00008842"/>
    </source>
</evidence>
<dbReference type="PROSITE" id="PS50003">
    <property type="entry name" value="PH_DOMAIN"/>
    <property type="match status" value="1"/>
</dbReference>
<evidence type="ECO:0000256" key="3">
    <source>
        <dbReference type="ARBA" id="ARBA00023055"/>
    </source>
</evidence>
<dbReference type="GO" id="GO:0032541">
    <property type="term" value="C:cortical endoplasmic reticulum"/>
    <property type="evidence" value="ECO:0007669"/>
    <property type="project" value="TreeGrafter"/>
</dbReference>
<keyword evidence="4" id="KW-0446">Lipid-binding</keyword>
<dbReference type="InterPro" id="IPR001849">
    <property type="entry name" value="PH_domain"/>
</dbReference>
<evidence type="ECO:0000256" key="4">
    <source>
        <dbReference type="ARBA" id="ARBA00023121"/>
    </source>
</evidence>
<reference evidence="8 9" key="1">
    <citation type="submission" date="2016-04" db="EMBL/GenBank/DDBJ databases">
        <title>The genome of Intoshia linei affirms orthonectids as highly simplified spiralians.</title>
        <authorList>
            <person name="Mikhailov K.V."/>
            <person name="Slusarev G.S."/>
            <person name="Nikitin M.A."/>
            <person name="Logacheva M.D."/>
            <person name="Penin A."/>
            <person name="Aleoshin V."/>
            <person name="Panchin Y.V."/>
        </authorList>
    </citation>
    <scope>NUCLEOTIDE SEQUENCE [LARGE SCALE GENOMIC DNA]</scope>
    <source>
        <strain evidence="8">Intl2013</strain>
        <tissue evidence="8">Whole animal</tissue>
    </source>
</reference>
<dbReference type="InterPro" id="IPR037239">
    <property type="entry name" value="OSBP_sf"/>
</dbReference>
<evidence type="ECO:0000313" key="8">
    <source>
        <dbReference type="EMBL" id="OAF68597.1"/>
    </source>
</evidence>
<dbReference type="EMBL" id="LWCA01000419">
    <property type="protein sequence ID" value="OAF68597.1"/>
    <property type="molecule type" value="Genomic_DNA"/>
</dbReference>
<dbReference type="InterPro" id="IPR000648">
    <property type="entry name" value="Oxysterol-bd"/>
</dbReference>
<dbReference type="FunFam" id="2.30.29.30:FF:000030">
    <property type="entry name" value="Oxysterol-binding protein"/>
    <property type="match status" value="1"/>
</dbReference>
<dbReference type="Pfam" id="PF01237">
    <property type="entry name" value="Oxysterol_BP"/>
    <property type="match status" value="1"/>
</dbReference>
<dbReference type="PANTHER" id="PTHR10972">
    <property type="entry name" value="OXYSTEROL-BINDING PROTEIN-RELATED"/>
    <property type="match status" value="1"/>
</dbReference>
<dbReference type="PANTHER" id="PTHR10972:SF102">
    <property type="entry name" value="OXYSTEROL-BINDING PROTEIN"/>
    <property type="match status" value="1"/>
</dbReference>
<dbReference type="InterPro" id="IPR011993">
    <property type="entry name" value="PH-like_dom_sf"/>
</dbReference>
<dbReference type="InterPro" id="IPR018494">
    <property type="entry name" value="Oxysterol-bd_CS"/>
</dbReference>
<protein>
    <recommendedName>
        <fullName evidence="6">Oxysterol-binding protein</fullName>
    </recommendedName>
</protein>
<evidence type="ECO:0000256" key="6">
    <source>
        <dbReference type="RuleBase" id="RU003845"/>
    </source>
</evidence>
<dbReference type="AlphaFoldDB" id="A0A177B2S8"/>
<sequence length="857" mass="99191">MVFQSNINHSKSDIQLLNKRKNLNIFDSKDKIEKTVDDTKRDILNDNIHERSHSLSMDTSSINRSKNSSDLCTSFNGKPKKNLFNASITDSKASVFDFTEELRNKKKKYRIRKKLAAKEIAGLLRGADIIVKSDWLKVRSKLHGWSKYWCIIMPGFLILYKSDTNRKWIGTILLNTCEVIERPSKKDGFCFKLNSPINSSIWATRGPNGESIGAFTKPLPYNHLIFRSPNDFEGNCWLEALEICSKIVTSHLSSKILRDSNSSLLPEDTLTLNFNETNTSISKESTEYTAEHIPRNLVEDEKHFDDVSKVTESVSDTTELTTTTPSIAESTNISECSIHDSDYIVDNIDCDTEYEEDPEDEIQSSVIWSMLKQLKPGSDLSKISLPANFFESRSFLDKLSEYYYHCNILHQASLQHDPFERIKYILKWYLSCLYKKTKPLKKPFNPIIGETFRCFWNHPETDSHTYYIAEQVSHHPPISAFYLTNRKMGYNVHGSFEAKSKYQGNSLIGKFYGNFTISLLVLGEEYTINLPCAHCKGILYGNLSMELGGNVSINCFKTGYHVELELHLESFFRTSNIISGKIKLGTKTFATIHGHWDKQVYISNSRSKSKEKELIWFTNEDIIKTRLERYVINPENLTENESNRVWSDVIKFLKINDYDAAKDAKNEIEQLQRDLLKNNPNVKYTQKLFEWNESIKEWFYKYRDNRPWDAKVDLKQYEIDYVVNTHLIHTTPLIGKKYVDIQFDNATNSFSRKLSMEPNHNQVESFENNYSTEEKTSDNVMSDSLKAAKLDHKAYAKTIQNIVTSCITPIYENQKQLNENMLQVNKNITHLQHSCNCIINIRNIFCIMLFQIIISIL</sequence>
<comment type="caution">
    <text evidence="8">The sequence shown here is derived from an EMBL/GenBank/DDBJ whole genome shotgun (WGS) entry which is preliminary data.</text>
</comment>
<dbReference type="GO" id="GO:0015485">
    <property type="term" value="F:cholesterol binding"/>
    <property type="evidence" value="ECO:0007669"/>
    <property type="project" value="TreeGrafter"/>
</dbReference>
<keyword evidence="9" id="KW-1185">Reference proteome</keyword>
<organism evidence="8 9">
    <name type="scientific">Intoshia linei</name>
    <dbReference type="NCBI Taxonomy" id="1819745"/>
    <lineage>
        <taxon>Eukaryota</taxon>
        <taxon>Metazoa</taxon>
        <taxon>Spiralia</taxon>
        <taxon>Lophotrochozoa</taxon>
        <taxon>Mesozoa</taxon>
        <taxon>Orthonectida</taxon>
        <taxon>Rhopaluridae</taxon>
        <taxon>Intoshia</taxon>
    </lineage>
</organism>